<dbReference type="Gene3D" id="2.40.50.140">
    <property type="entry name" value="Nucleic acid-binding proteins"/>
    <property type="match status" value="1"/>
</dbReference>
<organism evidence="1 2">
    <name type="scientific">Microthlaspi erraticum</name>
    <dbReference type="NCBI Taxonomy" id="1685480"/>
    <lineage>
        <taxon>Eukaryota</taxon>
        <taxon>Viridiplantae</taxon>
        <taxon>Streptophyta</taxon>
        <taxon>Embryophyta</taxon>
        <taxon>Tracheophyta</taxon>
        <taxon>Spermatophyta</taxon>
        <taxon>Magnoliopsida</taxon>
        <taxon>eudicotyledons</taxon>
        <taxon>Gunneridae</taxon>
        <taxon>Pentapetalae</taxon>
        <taxon>rosids</taxon>
        <taxon>malvids</taxon>
        <taxon>Brassicales</taxon>
        <taxon>Brassicaceae</taxon>
        <taxon>Coluteocarpeae</taxon>
        <taxon>Microthlaspi</taxon>
    </lineage>
</organism>
<evidence type="ECO:0008006" key="3">
    <source>
        <dbReference type="Google" id="ProtNLM"/>
    </source>
</evidence>
<dbReference type="OrthoDB" id="696647at2759"/>
<accession>A0A6D2HXH5</accession>
<evidence type="ECO:0000313" key="1">
    <source>
        <dbReference type="EMBL" id="CAA7017924.1"/>
    </source>
</evidence>
<gene>
    <name evidence="1" type="ORF">MERR_LOCUS5159</name>
</gene>
<sequence length="188" mass="21748">MMIQRVKEKEEEWLALETESVYDIQNATKVEKFKICCKVYGIDTDWGWYYFGCGKCHHRVTKGLKKEASTKPRPKVPIWFKLHLLVEDDSAKTKFMLLDTVAAGIVTKTTSFVLNGSYDESLVGNSYKFLVGVEKEHIHYRNDTYKAHKVRKGLLILDAESANEQMVQPLGLTRRKTHYVVLHSCYPQ</sequence>
<dbReference type="EMBL" id="CACVBM020000333">
    <property type="protein sequence ID" value="CAA7017924.1"/>
    <property type="molecule type" value="Genomic_DNA"/>
</dbReference>
<reference evidence="1" key="1">
    <citation type="submission" date="2020-01" db="EMBL/GenBank/DDBJ databases">
        <authorList>
            <person name="Mishra B."/>
        </authorList>
    </citation>
    <scope>NUCLEOTIDE SEQUENCE [LARGE SCALE GENOMIC DNA]</scope>
</reference>
<comment type="caution">
    <text evidence="1">The sequence shown here is derived from an EMBL/GenBank/DDBJ whole genome shotgun (WGS) entry which is preliminary data.</text>
</comment>
<dbReference type="SUPFAM" id="SSF50249">
    <property type="entry name" value="Nucleic acid-binding proteins"/>
    <property type="match status" value="1"/>
</dbReference>
<protein>
    <recommendedName>
        <fullName evidence="3">DUF223 domain-containing protein</fullName>
    </recommendedName>
</protein>
<dbReference type="AlphaFoldDB" id="A0A6D2HXH5"/>
<dbReference type="Proteomes" id="UP000467841">
    <property type="component" value="Unassembled WGS sequence"/>
</dbReference>
<proteinExistence type="predicted"/>
<keyword evidence="2" id="KW-1185">Reference proteome</keyword>
<dbReference type="InterPro" id="IPR012340">
    <property type="entry name" value="NA-bd_OB-fold"/>
</dbReference>
<evidence type="ECO:0000313" key="2">
    <source>
        <dbReference type="Proteomes" id="UP000467841"/>
    </source>
</evidence>
<name>A0A6D2HXH5_9BRAS</name>